<evidence type="ECO:0000313" key="2">
    <source>
        <dbReference type="EMBL" id="PGH84985.1"/>
    </source>
</evidence>
<gene>
    <name evidence="2" type="ORF">CN899_10130</name>
</gene>
<dbReference type="Proteomes" id="UP000222944">
    <property type="component" value="Unassembled WGS sequence"/>
</dbReference>
<dbReference type="InterPro" id="IPR027417">
    <property type="entry name" value="P-loop_NTPase"/>
</dbReference>
<sequence>MCGTFIGRSTQIPLFIKPKWYDMSKSNSIVIGNAGKGICHQFAWGEENRNILVRGGTGKGKTQLMKQLLTIVMLENQEVVVLDGDGEYLEWGKMGAQIITFASKDIFLSRTEIEKCRQSDVVIIDEGLRLYLSNPKEFMDFLDELLELNIRVFASFQAIPEEILHKFDVYLELDPFIA</sequence>
<protein>
    <recommendedName>
        <fullName evidence="1">Type IV secretion system coupling protein TraD DNA-binding domain-containing protein</fullName>
    </recommendedName>
</protein>
<comment type="caution">
    <text evidence="2">The sequence shown here is derived from an EMBL/GenBank/DDBJ whole genome shotgun (WGS) entry which is preliminary data.</text>
</comment>
<evidence type="ECO:0000259" key="1">
    <source>
        <dbReference type="Pfam" id="PF10412"/>
    </source>
</evidence>
<name>A0A9X7C0Y3_BACTU</name>
<proteinExistence type="predicted"/>
<evidence type="ECO:0000313" key="3">
    <source>
        <dbReference type="Proteomes" id="UP000222944"/>
    </source>
</evidence>
<dbReference type="RefSeq" id="WP_098866593.1">
    <property type="nucleotide sequence ID" value="NZ_NUFN01000010.1"/>
</dbReference>
<dbReference type="AlphaFoldDB" id="A0A9X7C0Y3"/>
<reference evidence="2 3" key="1">
    <citation type="submission" date="2017-09" db="EMBL/GenBank/DDBJ databases">
        <title>Large-scale bioinformatics analysis of Bacillus genomes uncovers conserved roles of natural products in bacterial physiology.</title>
        <authorList>
            <consortium name="Agbiome Team Llc"/>
            <person name="Bleich R.M."/>
            <person name="Grubbs K.J."/>
            <person name="Santa Maria K.C."/>
            <person name="Allen S.E."/>
            <person name="Farag S."/>
            <person name="Shank E.A."/>
            <person name="Bowers A."/>
        </authorList>
    </citation>
    <scope>NUCLEOTIDE SEQUENCE [LARGE SCALE GENOMIC DNA]</scope>
    <source>
        <strain evidence="2 3">AFS058004</strain>
    </source>
</reference>
<dbReference type="Gene3D" id="3.40.50.300">
    <property type="entry name" value="P-loop containing nucleotide triphosphate hydrolases"/>
    <property type="match status" value="1"/>
</dbReference>
<organism evidence="2 3">
    <name type="scientific">Bacillus thuringiensis</name>
    <dbReference type="NCBI Taxonomy" id="1428"/>
    <lineage>
        <taxon>Bacteria</taxon>
        <taxon>Bacillati</taxon>
        <taxon>Bacillota</taxon>
        <taxon>Bacilli</taxon>
        <taxon>Bacillales</taxon>
        <taxon>Bacillaceae</taxon>
        <taxon>Bacillus</taxon>
        <taxon>Bacillus cereus group</taxon>
    </lineage>
</organism>
<dbReference type="EMBL" id="NUFN01000010">
    <property type="protein sequence ID" value="PGH84985.1"/>
    <property type="molecule type" value="Genomic_DNA"/>
</dbReference>
<accession>A0A9X7C0Y3</accession>
<dbReference type="SUPFAM" id="SSF52540">
    <property type="entry name" value="P-loop containing nucleoside triphosphate hydrolases"/>
    <property type="match status" value="1"/>
</dbReference>
<dbReference type="InterPro" id="IPR019476">
    <property type="entry name" value="T4SS_TraD_DNA-bd"/>
</dbReference>
<dbReference type="Pfam" id="PF10412">
    <property type="entry name" value="TrwB_AAD_bind"/>
    <property type="match status" value="1"/>
</dbReference>
<feature type="domain" description="Type IV secretion system coupling protein TraD DNA-binding" evidence="1">
    <location>
        <begin position="42"/>
        <end position="90"/>
    </location>
</feature>